<keyword evidence="3" id="KW-0540">Nuclease</keyword>
<keyword evidence="1" id="KW-0808">Transferase</keyword>
<dbReference type="Proteomes" id="UP001234989">
    <property type="component" value="Chromosome 1"/>
</dbReference>
<dbReference type="Gene3D" id="3.10.20.370">
    <property type="match status" value="1"/>
</dbReference>
<dbReference type="EMBL" id="CP133612">
    <property type="protein sequence ID" value="WMV08080.1"/>
    <property type="molecule type" value="Genomic_DNA"/>
</dbReference>
<evidence type="ECO:0000256" key="7">
    <source>
        <dbReference type="SAM" id="MobiDB-lite"/>
    </source>
</evidence>
<evidence type="ECO:0000256" key="6">
    <source>
        <dbReference type="ARBA" id="ARBA00022918"/>
    </source>
</evidence>
<evidence type="ECO:0000313" key="10">
    <source>
        <dbReference type="Proteomes" id="UP001234989"/>
    </source>
</evidence>
<dbReference type="PANTHER" id="PTHR34072">
    <property type="entry name" value="ENZYMATIC POLYPROTEIN-RELATED"/>
    <property type="match status" value="1"/>
</dbReference>
<dbReference type="AlphaFoldDB" id="A0AAF0TCF5"/>
<dbReference type="InterPro" id="IPR041373">
    <property type="entry name" value="RT_RNaseH"/>
</dbReference>
<keyword evidence="4" id="KW-0255">Endonuclease</keyword>
<evidence type="ECO:0000256" key="1">
    <source>
        <dbReference type="ARBA" id="ARBA00022679"/>
    </source>
</evidence>
<protein>
    <recommendedName>
        <fullName evidence="8">Reverse transcriptase RNase H-like domain-containing protein</fullName>
    </recommendedName>
</protein>
<dbReference type="PANTHER" id="PTHR34072:SF52">
    <property type="entry name" value="RIBONUCLEASE H"/>
    <property type="match status" value="1"/>
</dbReference>
<keyword evidence="5" id="KW-0378">Hydrolase</keyword>
<reference evidence="9" key="1">
    <citation type="submission" date="2023-08" db="EMBL/GenBank/DDBJ databases">
        <title>A de novo genome assembly of Solanum verrucosum Schlechtendal, a Mexican diploid species geographically isolated from the other diploid A-genome species in potato relatives.</title>
        <authorList>
            <person name="Hosaka K."/>
        </authorList>
    </citation>
    <scope>NUCLEOTIDE SEQUENCE</scope>
    <source>
        <tissue evidence="9">Young leaves</tissue>
    </source>
</reference>
<name>A0AAF0TCF5_SOLVR</name>
<dbReference type="GO" id="GO:0004519">
    <property type="term" value="F:endonuclease activity"/>
    <property type="evidence" value="ECO:0007669"/>
    <property type="project" value="UniProtKB-KW"/>
</dbReference>
<accession>A0AAF0TCF5</accession>
<keyword evidence="2" id="KW-0548">Nucleotidyltransferase</keyword>
<dbReference type="InterPro" id="IPR043502">
    <property type="entry name" value="DNA/RNA_pol_sf"/>
</dbReference>
<keyword evidence="6" id="KW-0695">RNA-directed DNA polymerase</keyword>
<sequence length="162" mass="17938">MDGTTAHPAWRGLGQRGRKDALGVGNSSGTGGDQRQNRLFSLKARQDQEDSPNVVTANINISPETLPKPFSVITPVGDPAIARRVYNSPQLSINFSDHATVMTLSPGKDKNVIAYASRQLKVHEKNYPTHDLELVAVVFALKIWRHYLYGVKCEVFTDHRSL</sequence>
<dbReference type="GO" id="GO:0016787">
    <property type="term" value="F:hydrolase activity"/>
    <property type="evidence" value="ECO:0007669"/>
    <property type="project" value="UniProtKB-KW"/>
</dbReference>
<dbReference type="SUPFAM" id="SSF56672">
    <property type="entry name" value="DNA/RNA polymerases"/>
    <property type="match status" value="1"/>
</dbReference>
<evidence type="ECO:0000259" key="8">
    <source>
        <dbReference type="Pfam" id="PF17917"/>
    </source>
</evidence>
<keyword evidence="10" id="KW-1185">Reference proteome</keyword>
<evidence type="ECO:0000256" key="3">
    <source>
        <dbReference type="ARBA" id="ARBA00022722"/>
    </source>
</evidence>
<dbReference type="Pfam" id="PF17917">
    <property type="entry name" value="RT_RNaseH"/>
    <property type="match status" value="1"/>
</dbReference>
<feature type="domain" description="Reverse transcriptase RNase H-like" evidence="8">
    <location>
        <begin position="93"/>
        <end position="162"/>
    </location>
</feature>
<proteinExistence type="predicted"/>
<feature type="region of interest" description="Disordered" evidence="7">
    <location>
        <begin position="1"/>
        <end position="36"/>
    </location>
</feature>
<organism evidence="9 10">
    <name type="scientific">Solanum verrucosum</name>
    <dbReference type="NCBI Taxonomy" id="315347"/>
    <lineage>
        <taxon>Eukaryota</taxon>
        <taxon>Viridiplantae</taxon>
        <taxon>Streptophyta</taxon>
        <taxon>Embryophyta</taxon>
        <taxon>Tracheophyta</taxon>
        <taxon>Spermatophyta</taxon>
        <taxon>Magnoliopsida</taxon>
        <taxon>eudicotyledons</taxon>
        <taxon>Gunneridae</taxon>
        <taxon>Pentapetalae</taxon>
        <taxon>asterids</taxon>
        <taxon>lamiids</taxon>
        <taxon>Solanales</taxon>
        <taxon>Solanaceae</taxon>
        <taxon>Solanoideae</taxon>
        <taxon>Solaneae</taxon>
        <taxon>Solanum</taxon>
    </lineage>
</organism>
<gene>
    <name evidence="9" type="ORF">MTR67_001465</name>
</gene>
<dbReference type="GO" id="GO:0003964">
    <property type="term" value="F:RNA-directed DNA polymerase activity"/>
    <property type="evidence" value="ECO:0007669"/>
    <property type="project" value="UniProtKB-KW"/>
</dbReference>
<evidence type="ECO:0000256" key="5">
    <source>
        <dbReference type="ARBA" id="ARBA00022801"/>
    </source>
</evidence>
<evidence type="ECO:0000256" key="2">
    <source>
        <dbReference type="ARBA" id="ARBA00022695"/>
    </source>
</evidence>
<evidence type="ECO:0000313" key="9">
    <source>
        <dbReference type="EMBL" id="WMV08080.1"/>
    </source>
</evidence>
<evidence type="ECO:0000256" key="4">
    <source>
        <dbReference type="ARBA" id="ARBA00022759"/>
    </source>
</evidence>